<evidence type="ECO:0000313" key="1">
    <source>
        <dbReference type="EMBL" id="ATQ76015.1"/>
    </source>
</evidence>
<protein>
    <recommendedName>
        <fullName evidence="3">HEAT repeat domain-containing protein</fullName>
    </recommendedName>
</protein>
<dbReference type="InterPro" id="IPR011989">
    <property type="entry name" value="ARM-like"/>
</dbReference>
<dbReference type="Proteomes" id="UP000229897">
    <property type="component" value="Chromosome"/>
</dbReference>
<proteinExistence type="predicted"/>
<dbReference type="Gene3D" id="1.25.10.10">
    <property type="entry name" value="Leucine-rich Repeat Variant"/>
    <property type="match status" value="1"/>
</dbReference>
<name>A0A2D2DM19_9BURK</name>
<dbReference type="EMBL" id="CP024608">
    <property type="protein sequence ID" value="ATQ76015.1"/>
    <property type="molecule type" value="Genomic_DNA"/>
</dbReference>
<gene>
    <name evidence="1" type="ORF">CR152_16830</name>
</gene>
<reference evidence="1" key="1">
    <citation type="submission" date="2017-10" db="EMBL/GenBank/DDBJ databases">
        <title>Massilia psychrophilum sp. nov., a novel purple-pigmented bacterium isolated from Tianshan glacier, Xinjiang Municipality, China.</title>
        <authorList>
            <person name="Wang H."/>
        </authorList>
    </citation>
    <scope>NUCLEOTIDE SEQUENCE [LARGE SCALE GENOMIC DNA]</scope>
    <source>
        <strain evidence="1">B2</strain>
    </source>
</reference>
<dbReference type="Pfam" id="PF13646">
    <property type="entry name" value="HEAT_2"/>
    <property type="match status" value="1"/>
</dbReference>
<dbReference type="AlphaFoldDB" id="A0A2D2DM19"/>
<dbReference type="SUPFAM" id="SSF48371">
    <property type="entry name" value="ARM repeat"/>
    <property type="match status" value="1"/>
</dbReference>
<dbReference type="InterPro" id="IPR016024">
    <property type="entry name" value="ARM-type_fold"/>
</dbReference>
<accession>A0A2D2DM19</accession>
<dbReference type="KEGG" id="mass:CR152_16830"/>
<sequence>MVRRHVEDTAFYWSQNDVSDRSPRLHLSDLNRFNATLQAHLDGIEVAGVGAWPIAMAMLERWKKPGEAFACAYVAFTTGEAAELEALVAKVQARPDELLRGVISALAWVPNHIARNVIERWTEHDSRPVTVVAALRAFSLISSQITSSVSSANGDTWIRMPLHEFLTSSDAHVRAAACRVAANYDDDEQIKERLKDALKDPDFSVRARASIAVARLAKRGAYRSRPSEHINEDLTIQSAETLWQCIVSQVAVLNQATGWYANQAKRRLNRWVEHLAWMVTSGSSHVSEILRVMPARTALRFVAYHGDTDHLGFVTKQMADPRTARYAGWVWQVITGVDLVASGLVIEEPSSADSALKAVQIDDDFGLPLPNSTVVSDYRITHCPGQRCLNGHVVTLRSMLEIMESGSQAVRSIASQHLQSLDPDFFVSVRAPAVIQIKTIDQLQELMHLEGLHEPTA</sequence>
<organism evidence="1 2">
    <name type="scientific">Massilia violaceinigra</name>
    <dbReference type="NCBI Taxonomy" id="2045208"/>
    <lineage>
        <taxon>Bacteria</taxon>
        <taxon>Pseudomonadati</taxon>
        <taxon>Pseudomonadota</taxon>
        <taxon>Betaproteobacteria</taxon>
        <taxon>Burkholderiales</taxon>
        <taxon>Oxalobacteraceae</taxon>
        <taxon>Telluria group</taxon>
        <taxon>Massilia</taxon>
    </lineage>
</organism>
<keyword evidence="2" id="KW-1185">Reference proteome</keyword>
<evidence type="ECO:0008006" key="3">
    <source>
        <dbReference type="Google" id="ProtNLM"/>
    </source>
</evidence>
<evidence type="ECO:0000313" key="2">
    <source>
        <dbReference type="Proteomes" id="UP000229897"/>
    </source>
</evidence>